<dbReference type="OrthoDB" id="9802794at2"/>
<dbReference type="Proteomes" id="UP000007887">
    <property type="component" value="Chromosome"/>
</dbReference>
<dbReference type="SUPFAM" id="SSF56784">
    <property type="entry name" value="HAD-like"/>
    <property type="match status" value="1"/>
</dbReference>
<dbReference type="RefSeq" id="WP_014425483.1">
    <property type="nucleotide sequence ID" value="NC_017068.1"/>
</dbReference>
<dbReference type="Gene3D" id="3.40.50.1000">
    <property type="entry name" value="HAD superfamily/HAD-like"/>
    <property type="match status" value="1"/>
</dbReference>
<evidence type="ECO:0000313" key="2">
    <source>
        <dbReference type="Proteomes" id="UP000007887"/>
    </source>
</evidence>
<dbReference type="EMBL" id="AP012292">
    <property type="protein sequence ID" value="BAL84061.1"/>
    <property type="molecule type" value="Genomic_DNA"/>
</dbReference>
<organism evidence="1 2">
    <name type="scientific">Selenomonas ruminantium subsp. lactilytica (strain NBRC 103574 / TAM6421)</name>
    <dbReference type="NCBI Taxonomy" id="927704"/>
    <lineage>
        <taxon>Bacteria</taxon>
        <taxon>Bacillati</taxon>
        <taxon>Bacillota</taxon>
        <taxon>Negativicutes</taxon>
        <taxon>Selenomonadales</taxon>
        <taxon>Selenomonadaceae</taxon>
        <taxon>Selenomonas</taxon>
    </lineage>
</organism>
<evidence type="ECO:0008006" key="3">
    <source>
        <dbReference type="Google" id="ProtNLM"/>
    </source>
</evidence>
<dbReference type="InterPro" id="IPR036412">
    <property type="entry name" value="HAD-like_sf"/>
</dbReference>
<accession>I0GTH4</accession>
<evidence type="ECO:0000313" key="1">
    <source>
        <dbReference type="EMBL" id="BAL84061.1"/>
    </source>
</evidence>
<reference evidence="1 2" key="1">
    <citation type="submission" date="2011-10" db="EMBL/GenBank/DDBJ databases">
        <title>Whole genome sequence of Selenomonas ruminantium subsp. lactilytica TAM6421.</title>
        <authorList>
            <person name="Oguchi A."/>
            <person name="Ankai A."/>
            <person name="Kaneko J."/>
            <person name="Yamada-Narita S."/>
            <person name="Fukui S."/>
            <person name="Takahashi M."/>
            <person name="Onodera T."/>
            <person name="Kojima S."/>
            <person name="Fushimi T."/>
            <person name="Abe N."/>
            <person name="Kamio Y."/>
            <person name="Yamazaki S."/>
            <person name="Fujita N."/>
        </authorList>
    </citation>
    <scope>NUCLEOTIDE SEQUENCE [LARGE SCALE GENOMIC DNA]</scope>
    <source>
        <strain evidence="2">NBRC 103574 / TAM6421</strain>
    </source>
</reference>
<dbReference type="KEGG" id="sri:SELR_23530"/>
<dbReference type="AlphaFoldDB" id="I0GTH4"/>
<dbReference type="PATRIC" id="fig|927704.6.peg.2436"/>
<sequence length="696" mass="78532">MLNKDTLLRIGCFLREQTGKVAVYGLKLNAQAVYWHFPKSIACFLDRDINSGFFCGLPIRRIEDLPRNNIHAIVIAASLSAESHIYARICDFCDSHGIVIYSLYSGKLKAECLGKAFPAEENQESELRKAIASHDIVSFDIFDTLLMRKVLFPTDVFDIVEKRLREHGIDIPGFKNYRIQAERGDKRHKGLAGIYLTLAEMLGWTDSQAALVMREELAAERQVLVPRPGMGEILSYAHDIGKYVLLVSDMYLQPEFLQEVLAENQLTAYDELYVSDDRGTGKGEQLFELVRKEHPAETYLHIGDNAIMDGWSARVHGFDSWLVPSALQILKTTEAANILSFAENFNDRLLIGLFANRTFGNPFAVREKLVSVKSLPQFASFFLAPLAAQYVLWLLQRAKIHHFEGVLFAARDGWLFNRLYQAAAEIMKLPNVPPGMYFYGSRKLCISAALQEEKALEWLKGHLVGQTHHFLRECFGFLPGDGHIPPAWGEDTDLIWNEVVDKKESIFARSAVIKDGYERYVARLGLKREGRYAFADLCSQGTTQCALTHSVLPNLYGLFFARYMSGSSVTMGRVETFLPQADWHMLANNALEFIFSSPEPSAASVDENGNIIFEEEDRSDKELKLLDEAQEAIEKFCHEFFSLCESDGFISPAIGHFLLSMYQQPIFAGAGKVFDGMDINDNLMGVRVDCLLTNEK</sequence>
<proteinExistence type="predicted"/>
<protein>
    <recommendedName>
        <fullName evidence="3">Haloacid dehalogenase-like hydrolase</fullName>
    </recommendedName>
</protein>
<gene>
    <name evidence="1" type="ordered locus">SELR_23530</name>
</gene>
<dbReference type="Gene3D" id="1.10.150.400">
    <property type="match status" value="1"/>
</dbReference>
<dbReference type="eggNOG" id="COG5610">
    <property type="taxonomic scope" value="Bacteria"/>
</dbReference>
<dbReference type="InterPro" id="IPR023214">
    <property type="entry name" value="HAD_sf"/>
</dbReference>
<dbReference type="HOGENOM" id="CLU_017953_1_0_9"/>
<name>I0GTH4_SELRL</name>